<evidence type="ECO:0000313" key="2">
    <source>
        <dbReference type="EMBL" id="ALR21081.1"/>
    </source>
</evidence>
<feature type="chain" id="PRO_5006611861" description="Lipoprotein" evidence="1">
    <location>
        <begin position="21"/>
        <end position="121"/>
    </location>
</feature>
<feature type="signal peptide" evidence="1">
    <location>
        <begin position="1"/>
        <end position="20"/>
    </location>
</feature>
<dbReference type="PROSITE" id="PS51257">
    <property type="entry name" value="PROKAR_LIPOPROTEIN"/>
    <property type="match status" value="1"/>
</dbReference>
<accession>A0A0S3F084</accession>
<reference evidence="2 3" key="1">
    <citation type="submission" date="2015-11" db="EMBL/GenBank/DDBJ databases">
        <title>A Two-component Flavoprotein Monooxygenase System MeaXY Responsible for para-Hydroxylation of 2-Methyl-6-ethylaniline and 2,6-Diethylaniline in Sphingobium baderi DE-13.</title>
        <authorList>
            <person name="Cheng M."/>
            <person name="Meng Q."/>
            <person name="Yang Y."/>
            <person name="Chu C."/>
            <person name="Yan X."/>
            <person name="He J."/>
            <person name="Li S."/>
        </authorList>
    </citation>
    <scope>NUCLEOTIDE SEQUENCE [LARGE SCALE GENOMIC DNA]</scope>
    <source>
        <strain evidence="2 3">DE-13</strain>
    </source>
</reference>
<evidence type="ECO:0000256" key="1">
    <source>
        <dbReference type="SAM" id="SignalP"/>
    </source>
</evidence>
<dbReference type="RefSeq" id="WP_062065315.1">
    <property type="nucleotide sequence ID" value="NZ_CP013264.1"/>
</dbReference>
<organism evidence="2 3">
    <name type="scientific">Sphingobium baderi</name>
    <dbReference type="NCBI Taxonomy" id="1332080"/>
    <lineage>
        <taxon>Bacteria</taxon>
        <taxon>Pseudomonadati</taxon>
        <taxon>Pseudomonadota</taxon>
        <taxon>Alphaproteobacteria</taxon>
        <taxon>Sphingomonadales</taxon>
        <taxon>Sphingomonadaceae</taxon>
        <taxon>Sphingobium</taxon>
    </lineage>
</organism>
<dbReference type="EMBL" id="CP013264">
    <property type="protein sequence ID" value="ALR21081.1"/>
    <property type="molecule type" value="Genomic_DNA"/>
</dbReference>
<protein>
    <recommendedName>
        <fullName evidence="4">Lipoprotein</fullName>
    </recommendedName>
</protein>
<gene>
    <name evidence="2" type="ORF">ATN00_13035</name>
</gene>
<dbReference type="OrthoDB" id="5402191at2"/>
<dbReference type="AlphaFoldDB" id="A0A0S3F084"/>
<keyword evidence="3" id="KW-1185">Reference proteome</keyword>
<evidence type="ECO:0008006" key="4">
    <source>
        <dbReference type="Google" id="ProtNLM"/>
    </source>
</evidence>
<evidence type="ECO:0000313" key="3">
    <source>
        <dbReference type="Proteomes" id="UP000056968"/>
    </source>
</evidence>
<dbReference type="STRING" id="1332080.ATN00_13035"/>
<keyword evidence="1" id="KW-0732">Signal</keyword>
<dbReference type="KEGG" id="sbd:ATN00_13035"/>
<sequence length="121" mass="12830">MSMRIFDGLIGAGLLCLALAACKQAPDAGLSANDGDRIECAFGAKAEWARDCVAERQGDMLTLRHADGGFRRFTIVKDGRGLVPADGAEQAKVDIVGDRQIELTIGDARYRIPATIAGAPR</sequence>
<name>A0A0S3F084_9SPHN</name>
<dbReference type="Proteomes" id="UP000056968">
    <property type="component" value="Chromosome"/>
</dbReference>
<proteinExistence type="predicted"/>